<evidence type="ECO:0008006" key="3">
    <source>
        <dbReference type="Google" id="ProtNLM"/>
    </source>
</evidence>
<evidence type="ECO:0000313" key="2">
    <source>
        <dbReference type="Proteomes" id="UP001595696"/>
    </source>
</evidence>
<protein>
    <recommendedName>
        <fullName evidence="3">Acyl-CoA carboxylase epsilon subunit-like protein</fullName>
    </recommendedName>
</protein>
<accession>A0ABV8DQ36</accession>
<gene>
    <name evidence="1" type="ORF">ACFO0B_09445</name>
</gene>
<dbReference type="EMBL" id="JBHSAX010000009">
    <property type="protein sequence ID" value="MFC3962206.1"/>
    <property type="molecule type" value="Genomic_DNA"/>
</dbReference>
<organism evidence="1 2">
    <name type="scientific">Nocardia jiangsuensis</name>
    <dbReference type="NCBI Taxonomy" id="1691563"/>
    <lineage>
        <taxon>Bacteria</taxon>
        <taxon>Bacillati</taxon>
        <taxon>Actinomycetota</taxon>
        <taxon>Actinomycetes</taxon>
        <taxon>Mycobacteriales</taxon>
        <taxon>Nocardiaceae</taxon>
        <taxon>Nocardia</taxon>
    </lineage>
</organism>
<evidence type="ECO:0000313" key="1">
    <source>
        <dbReference type="EMBL" id="MFC3962206.1"/>
    </source>
</evidence>
<name>A0ABV8DQ36_9NOCA</name>
<proteinExistence type="predicted"/>
<reference evidence="2" key="1">
    <citation type="journal article" date="2019" name="Int. J. Syst. Evol. Microbiol.">
        <title>The Global Catalogue of Microorganisms (GCM) 10K type strain sequencing project: providing services to taxonomists for standard genome sequencing and annotation.</title>
        <authorList>
            <consortium name="The Broad Institute Genomics Platform"/>
            <consortium name="The Broad Institute Genome Sequencing Center for Infectious Disease"/>
            <person name="Wu L."/>
            <person name="Ma J."/>
        </authorList>
    </citation>
    <scope>NUCLEOTIDE SEQUENCE [LARGE SCALE GENOMIC DNA]</scope>
    <source>
        <strain evidence="2">CGMCC 4.7330</strain>
    </source>
</reference>
<keyword evidence="2" id="KW-1185">Reference proteome</keyword>
<dbReference type="Proteomes" id="UP001595696">
    <property type="component" value="Unassembled WGS sequence"/>
</dbReference>
<comment type="caution">
    <text evidence="1">The sequence shown here is derived from an EMBL/GenBank/DDBJ whole genome shotgun (WGS) entry which is preliminary data.</text>
</comment>
<sequence length="77" mass="8626">MGTSAALDPTEPGSDTAAEFAMELVRILQQDIQIHLREPWPKDPAGGALEPTDARWRSRVDREYLVPYGQLGRFSSR</sequence>